<protein>
    <submittedName>
        <fullName evidence="2">Glycoside hydrolase family 97 C-terminal domain-containing protein</fullName>
    </submittedName>
</protein>
<dbReference type="InterPro" id="IPR013780">
    <property type="entry name" value="Glyco_hydro_b"/>
</dbReference>
<accession>A0ABS1KME2</accession>
<feature type="domain" description="Glycosyl-hydrolase 97 C-terminal oligomerisation" evidence="1">
    <location>
        <begin position="2"/>
        <end position="50"/>
    </location>
</feature>
<gene>
    <name evidence="2" type="ORF">JI741_01270</name>
</gene>
<dbReference type="GO" id="GO:0016787">
    <property type="term" value="F:hydrolase activity"/>
    <property type="evidence" value="ECO:0007669"/>
    <property type="project" value="UniProtKB-KW"/>
</dbReference>
<dbReference type="Proteomes" id="UP000613030">
    <property type="component" value="Unassembled WGS sequence"/>
</dbReference>
<dbReference type="EMBL" id="JAERRB010000001">
    <property type="protein sequence ID" value="MBL0739822.1"/>
    <property type="molecule type" value="Genomic_DNA"/>
</dbReference>
<dbReference type="Pfam" id="PF14509">
    <property type="entry name" value="GH97_C"/>
    <property type="match status" value="1"/>
</dbReference>
<name>A0ABS1KME2_9BACT</name>
<proteinExistence type="predicted"/>
<organism evidence="2 3">
    <name type="scientific">Chryseolinea lacunae</name>
    <dbReference type="NCBI Taxonomy" id="2801331"/>
    <lineage>
        <taxon>Bacteria</taxon>
        <taxon>Pseudomonadati</taxon>
        <taxon>Bacteroidota</taxon>
        <taxon>Cytophagia</taxon>
        <taxon>Cytophagales</taxon>
        <taxon>Fulvivirgaceae</taxon>
        <taxon>Chryseolinea</taxon>
    </lineage>
</organism>
<dbReference type="Gene3D" id="2.60.40.1180">
    <property type="entry name" value="Golgi alpha-mannosidase II"/>
    <property type="match status" value="1"/>
</dbReference>
<keyword evidence="2" id="KW-0378">Hydrolase</keyword>
<sequence length="89" mass="10249">MGALATWEGQTLNVPLSFLGKGTFEIEIFQDGVNAGREATDYKRITKSSDRGRCAQGCDGFRRRMGRKDQQQIKVVCRRVWLMVIYYRL</sequence>
<reference evidence="2 3" key="1">
    <citation type="submission" date="2021-01" db="EMBL/GenBank/DDBJ databases">
        <title>Chryseolinea sp. Jin1 Genome sequencing and assembly.</title>
        <authorList>
            <person name="Kim I."/>
        </authorList>
    </citation>
    <scope>NUCLEOTIDE SEQUENCE [LARGE SCALE GENOMIC DNA]</scope>
    <source>
        <strain evidence="2 3">Jin1</strain>
    </source>
</reference>
<comment type="caution">
    <text evidence="2">The sequence shown here is derived from an EMBL/GenBank/DDBJ whole genome shotgun (WGS) entry which is preliminary data.</text>
</comment>
<evidence type="ECO:0000313" key="3">
    <source>
        <dbReference type="Proteomes" id="UP000613030"/>
    </source>
</evidence>
<evidence type="ECO:0000259" key="1">
    <source>
        <dbReference type="Pfam" id="PF14509"/>
    </source>
</evidence>
<evidence type="ECO:0000313" key="2">
    <source>
        <dbReference type="EMBL" id="MBL0739822.1"/>
    </source>
</evidence>
<dbReference type="InterPro" id="IPR029483">
    <property type="entry name" value="GH97_C"/>
</dbReference>
<keyword evidence="3" id="KW-1185">Reference proteome</keyword>